<dbReference type="Gene3D" id="3.40.50.720">
    <property type="entry name" value="NAD(P)-binding Rossmann-like Domain"/>
    <property type="match status" value="1"/>
</dbReference>
<dbReference type="CDD" id="cd00833">
    <property type="entry name" value="PKS"/>
    <property type="match status" value="1"/>
</dbReference>
<evidence type="ECO:0000256" key="5">
    <source>
        <dbReference type="PROSITE-ProRule" id="PRU01363"/>
    </source>
</evidence>
<dbReference type="GO" id="GO:0004312">
    <property type="term" value="F:fatty acid synthase activity"/>
    <property type="evidence" value="ECO:0007669"/>
    <property type="project" value="TreeGrafter"/>
</dbReference>
<keyword evidence="4" id="KW-0511">Multifunctional enzyme</keyword>
<dbReference type="InterPro" id="IPR001227">
    <property type="entry name" value="Ac_transferase_dom_sf"/>
</dbReference>
<dbReference type="OrthoDB" id="329835at2759"/>
<dbReference type="Pfam" id="PF00550">
    <property type="entry name" value="PP-binding"/>
    <property type="match status" value="1"/>
</dbReference>
<dbReference type="SUPFAM" id="SSF55048">
    <property type="entry name" value="Probable ACP-binding domain of malonyl-CoA ACP transacylase"/>
    <property type="match status" value="1"/>
</dbReference>
<dbReference type="Pfam" id="PF21149">
    <property type="entry name" value="FAS_pseudo-KR"/>
    <property type="match status" value="1"/>
</dbReference>
<dbReference type="InterPro" id="IPR016035">
    <property type="entry name" value="Acyl_Trfase/lysoPLipase"/>
</dbReference>
<evidence type="ECO:0000313" key="9">
    <source>
        <dbReference type="EMBL" id="CAG9805435.1"/>
    </source>
</evidence>
<evidence type="ECO:0000256" key="2">
    <source>
        <dbReference type="ARBA" id="ARBA00022553"/>
    </source>
</evidence>
<protein>
    <submittedName>
        <fullName evidence="9">Uncharacterized protein</fullName>
    </submittedName>
</protein>
<dbReference type="Gene3D" id="3.30.70.3290">
    <property type="match status" value="1"/>
</dbReference>
<dbReference type="Pfam" id="PF16197">
    <property type="entry name" value="KAsynt_C_assoc"/>
    <property type="match status" value="1"/>
</dbReference>
<dbReference type="InterPro" id="IPR014043">
    <property type="entry name" value="Acyl_transferase_dom"/>
</dbReference>
<dbReference type="InterPro" id="IPR009081">
    <property type="entry name" value="PP-bd_ACP"/>
</dbReference>
<dbReference type="InterPro" id="IPR020841">
    <property type="entry name" value="PKS_Beta-ketoAc_synthase_dom"/>
</dbReference>
<dbReference type="Gene3D" id="3.90.180.10">
    <property type="entry name" value="Medium-chain alcohol dehydrogenases, catalytic domain"/>
    <property type="match status" value="1"/>
</dbReference>
<dbReference type="SUPFAM" id="SSF53474">
    <property type="entry name" value="alpha/beta-Hydrolases"/>
    <property type="match status" value="1"/>
</dbReference>
<dbReference type="InterPro" id="IPR032821">
    <property type="entry name" value="PKS_assoc"/>
</dbReference>
<dbReference type="InterPro" id="IPR042104">
    <property type="entry name" value="PKS_dehydratase_sf"/>
</dbReference>
<dbReference type="GO" id="GO:0016491">
    <property type="term" value="F:oxidoreductase activity"/>
    <property type="evidence" value="ECO:0007669"/>
    <property type="project" value="InterPro"/>
</dbReference>
<dbReference type="Pfam" id="PF13602">
    <property type="entry name" value="ADH_zinc_N_2"/>
    <property type="match status" value="1"/>
</dbReference>
<keyword evidence="3" id="KW-0808">Transferase</keyword>
<feature type="region of interest" description="N-terminal hotdog fold" evidence="5">
    <location>
        <begin position="854"/>
        <end position="975"/>
    </location>
</feature>
<evidence type="ECO:0000256" key="1">
    <source>
        <dbReference type="ARBA" id="ARBA00022450"/>
    </source>
</evidence>
<evidence type="ECO:0000259" key="6">
    <source>
        <dbReference type="PROSITE" id="PS50075"/>
    </source>
</evidence>
<evidence type="ECO:0000259" key="7">
    <source>
        <dbReference type="PROSITE" id="PS52004"/>
    </source>
</evidence>
<dbReference type="InterPro" id="IPR020806">
    <property type="entry name" value="PKS_PP-bd"/>
</dbReference>
<dbReference type="Gene3D" id="3.40.47.10">
    <property type="match status" value="1"/>
</dbReference>
<dbReference type="PROSITE" id="PS52004">
    <property type="entry name" value="KS3_2"/>
    <property type="match status" value="1"/>
</dbReference>
<reference evidence="9" key="1">
    <citation type="submission" date="2022-01" db="EMBL/GenBank/DDBJ databases">
        <authorList>
            <person name="King R."/>
        </authorList>
    </citation>
    <scope>NUCLEOTIDE SEQUENCE</scope>
</reference>
<keyword evidence="2" id="KW-0597">Phosphoprotein</keyword>
<dbReference type="InterPro" id="IPR050091">
    <property type="entry name" value="PKS_NRPS_Biosynth_Enz"/>
</dbReference>
<dbReference type="InterPro" id="IPR014031">
    <property type="entry name" value="Ketoacyl_synth_C"/>
</dbReference>
<dbReference type="InterPro" id="IPR049391">
    <property type="entry name" value="FAS_pseudo-KR"/>
</dbReference>
<sequence length="2334" mass="260147">MENGEDIVISGVSGRFPNSRNLDQLSYNLFNKIDMVDEKETRWRHTNPEVPRRMGKTLDIEKFDASFFGVNYRHARTMDPQGRIILEHAFESILDAGISPKTLKGKNVGVFIGASYNESEMKWIYEKFSKDGLGIVGSARAMLANRISFSLGFIGPSFTLDTACSSSMYALDIAYKLLKSGEIEAALVGGSNLCLHPHIMLQFIRLGVVSKDGYCRPFDKNASGYTRAEASCIFFLQKRKNAKRVYATVLHSKTNCDGFKEEGINFPSHHLQAQLMKTFYEEVGIAPNDSNIGYFEAHCTGTKVGDPEECRAIEEVMCKGRKGPLLVGSVKSNMGHAEPGAGVCSMSKILLVLEHGKIPPNINITEIKPEIAGIMENKMKVVQEVTDLKGTMISCNSFGFGGANAHALFKANQKLKVNRGIPKDKVPRIVTWSGRTEEAIKAVMDSVTKQPLDAEYIGLLHNSQRESINANLYKGYGIFKQGNDTENATCVRNETQHFSGFKRPMVWVYTGMGSQWCQMGVHLMKIPMFAKSIERSHKLLADRGLNLKQIITSPDPKIFDNILNSFVGIAAIQVALTDILKALELTPDHIIGHSVGELGCAYADGCFTAEETIISAYSRGLVSHETKVIHGSMAAVGLGYAQLKDIVPEGIEIACHNSSESSTISGPADKIAAFVESLKEKKIFAKEVECSHIPYHSSYIKDMGPILYKRLKEVIKTNKKRSSKWITSSVPASQQHIEYYQSSSAEYQINNLVNPVLFEETLAQLPKNAILIEISPHGLLQAILKRSMVESINIPLTQRGNSNNDEFFMSALGKIFCNGFDINVSALYPAVEFPVSRGTPMISPNIKWDHSDDHYVMRFDDKDDGKSSSRKVTVSLSELEYEFIQGHCIDGRCIFPATGYLFLAWETLAMMKGLLYFDISVEFEDVKFHRATSMSKESDVEFTIVVHPGTGRFEISEGTSSLVTGMITEVDNPKMKDIKGSVDISSKSLLSSKDFYKELRLRGYHYNDLFRSVTEGSFDGTYGKIIWDSNWIAFLDCLLQLKIIGRDTRSLVLPTGIQKMTINTKKHLEILTKFEDGVQPVYEAFINPELKAISCGGVEIVNMQASVVGRRKPPGIPVLETYEFIPYNSSKTILTMNDACRVISQLYIENNPSTIVKVVEIDGNDDKNMILEDMLDALSDLPLITTDLKYLSSRTIEQSDDIKVLNETIDDHEDCGIIIASNGDSSYSNKLSNGGFLVIRGECQSNDKKLKKISTIQTETEVLSIFQKTREENEKEPEIYFISEKDSELKWIKDVQALIQKGPLVLVTENEPTSGLIGLVNCLRREPGGTSIRCVFIDDRKASKFDLKHPVYRDQLELGLAINVYRSKSWGSFRHLKINPVYVEQPALGHCYGNSLVKSDLSSLKWLQGPLELSDENIVRVHYASLNFKDVMLATGKISADVFVESRIGQECVLGFEYSGIDRNNKRLMGLIKAGSLASYISKDPLLSWDIPNNWTLEQAATVPCVYGTVYYAFFIIAQIKRGRTILIHAGTGGIGLAAIRVAFAYGLDVFTTVSTEEKTNFLLKEFPKLKRENIGNSRDTSFEDMIMNRTSGKGVDYVLNSLAEEKLHASIRCLGKGGKFLEIGKFDMEKGTKIGMECFLNEISIHSVMLDKIMIGSDADKMVLRKILENDIHAGIIKPFKTNIFPANQIEQAFRFLASGKHMGKVILQIRERESDNSTLPITVLPRVYCHPYFTYIISGGLGGFGLELADWLVLRGCRKLVLSSSRGITKQYQAYRMKNWESYGVRVVVNTSNILTEAGCEKLILDSRVLGPVGGIFNLAVVLRDSIFENQDATKFNESMTPKAVATKYLDEISRVLCPELQYFVVFSSVSCGRGNAGQSNYGMANSVMERVMEQRHSLGLPAKAIQWGAVGEVGLVADMQEDLLDMEIGGTLQQRISSCLEELDTLMTVKKPIVASMVVAEKRYASSKSGNVFEVILNIMGIRDAKSVSMETTLAELGMDSLMLVEIQQTLEREYNFVITAQDLRSMTLNKLIESVGSKSVAENGKEEVGVNILIRNLGNEANSKETLICLSEKKNTNRLNLFFPGVEGCGGDVWKLIANRMTGSSFMFQHKNVTKVSSVNEFVNEIYSKVSNLFNQFADIRLIGYSFGSIIVLKLADMLEQQNKVPKVTLIDGSPIFLNTLVRDHLVTNNFEEIIETLILKTVVEGTVRGENSKVIHILQSNLSLVEKISALVNEIDGLKIYSESHIAEMIKVILDRSRLIYNLNINDFNSLNKVKIKLIRPQSSALKNLENDYGLTRYSTQPIDVKFVNGDHLSMLDTDDFRNILSEDL</sequence>
<reference evidence="9" key="2">
    <citation type="submission" date="2022-10" db="EMBL/GenBank/DDBJ databases">
        <authorList>
            <consortium name="ENA_rothamsted_submissions"/>
            <consortium name="culmorum"/>
            <person name="King R."/>
        </authorList>
    </citation>
    <scope>NUCLEOTIDE SEQUENCE</scope>
</reference>
<dbReference type="InterPro" id="IPR018201">
    <property type="entry name" value="Ketoacyl_synth_AS"/>
</dbReference>
<dbReference type="InterPro" id="IPR016039">
    <property type="entry name" value="Thiolase-like"/>
</dbReference>
<evidence type="ECO:0000256" key="3">
    <source>
        <dbReference type="ARBA" id="ARBA00022679"/>
    </source>
</evidence>
<feature type="region of interest" description="C-terminal hotdog fold" evidence="5">
    <location>
        <begin position="987"/>
        <end position="1133"/>
    </location>
</feature>
<dbReference type="CDD" id="cd05195">
    <property type="entry name" value="enoyl_red"/>
    <property type="match status" value="1"/>
</dbReference>
<feature type="active site" description="Proton donor; for dehydratase activity" evidence="5">
    <location>
        <position position="1036"/>
    </location>
</feature>
<dbReference type="InterPro" id="IPR014030">
    <property type="entry name" value="Ketoacyl_synth_N"/>
</dbReference>
<keyword evidence="1" id="KW-0596">Phosphopantetheine</keyword>
<dbReference type="Pfam" id="PF08659">
    <property type="entry name" value="KR"/>
    <property type="match status" value="1"/>
</dbReference>
<feature type="domain" description="Carrier" evidence="6">
    <location>
        <begin position="1969"/>
        <end position="2046"/>
    </location>
</feature>
<accession>A0A9N9RYD5</accession>
<dbReference type="Proteomes" id="UP001153620">
    <property type="component" value="Chromosome 2"/>
</dbReference>
<dbReference type="SUPFAM" id="SSF53901">
    <property type="entry name" value="Thiolase-like"/>
    <property type="match status" value="1"/>
</dbReference>
<dbReference type="SMART" id="SM00825">
    <property type="entry name" value="PKS_KS"/>
    <property type="match status" value="1"/>
</dbReference>
<dbReference type="SUPFAM" id="SSF47336">
    <property type="entry name" value="ACP-like"/>
    <property type="match status" value="1"/>
</dbReference>
<dbReference type="InterPro" id="IPR057326">
    <property type="entry name" value="KR_dom"/>
</dbReference>
<proteinExistence type="predicted"/>
<dbReference type="Pfam" id="PF00109">
    <property type="entry name" value="ketoacyl-synt"/>
    <property type="match status" value="1"/>
</dbReference>
<evidence type="ECO:0000259" key="8">
    <source>
        <dbReference type="PROSITE" id="PS52019"/>
    </source>
</evidence>
<dbReference type="PROSITE" id="PS52019">
    <property type="entry name" value="PKS_MFAS_DH"/>
    <property type="match status" value="1"/>
</dbReference>
<dbReference type="Gene3D" id="3.40.366.10">
    <property type="entry name" value="Malonyl-Coenzyme A Acyl Carrier Protein, domain 2"/>
    <property type="match status" value="1"/>
</dbReference>
<dbReference type="PROSITE" id="PS00606">
    <property type="entry name" value="KS3_1"/>
    <property type="match status" value="1"/>
</dbReference>
<evidence type="ECO:0000313" key="10">
    <source>
        <dbReference type="Proteomes" id="UP001153620"/>
    </source>
</evidence>
<feature type="domain" description="Ketosynthase family 3 (KS3)" evidence="7">
    <location>
        <begin position="4"/>
        <end position="411"/>
    </location>
</feature>
<dbReference type="Gene3D" id="3.10.129.110">
    <property type="entry name" value="Polyketide synthase dehydratase"/>
    <property type="match status" value="1"/>
</dbReference>
<dbReference type="PROSITE" id="PS50075">
    <property type="entry name" value="CARRIER"/>
    <property type="match status" value="1"/>
</dbReference>
<keyword evidence="10" id="KW-1185">Reference proteome</keyword>
<evidence type="ECO:0000256" key="4">
    <source>
        <dbReference type="ARBA" id="ARBA00023268"/>
    </source>
</evidence>
<name>A0A9N9RYD5_9DIPT</name>
<dbReference type="SUPFAM" id="SSF52151">
    <property type="entry name" value="FabD/lysophospholipase-like"/>
    <property type="match status" value="1"/>
</dbReference>
<dbReference type="InterPro" id="IPR020843">
    <property type="entry name" value="ER"/>
</dbReference>
<dbReference type="Gene3D" id="1.10.1200.10">
    <property type="entry name" value="ACP-like"/>
    <property type="match status" value="1"/>
</dbReference>
<dbReference type="GO" id="GO:0004315">
    <property type="term" value="F:3-oxoacyl-[acyl-carrier-protein] synthase activity"/>
    <property type="evidence" value="ECO:0007669"/>
    <property type="project" value="InterPro"/>
</dbReference>
<dbReference type="SMART" id="SM00823">
    <property type="entry name" value="PKS_PP"/>
    <property type="match status" value="1"/>
</dbReference>
<dbReference type="SMART" id="SM00822">
    <property type="entry name" value="PKS_KR"/>
    <property type="match status" value="1"/>
</dbReference>
<dbReference type="GO" id="GO:0031177">
    <property type="term" value="F:phosphopantetheine binding"/>
    <property type="evidence" value="ECO:0007669"/>
    <property type="project" value="InterPro"/>
</dbReference>
<gene>
    <name evidence="9" type="ORF">CHIRRI_LOCUS8307</name>
</gene>
<feature type="domain" description="PKS/mFAS DH" evidence="8">
    <location>
        <begin position="854"/>
        <end position="1133"/>
    </location>
</feature>
<dbReference type="PANTHER" id="PTHR43775">
    <property type="entry name" value="FATTY ACID SYNTHASE"/>
    <property type="match status" value="1"/>
</dbReference>
<organism evidence="9 10">
    <name type="scientific">Chironomus riparius</name>
    <dbReference type="NCBI Taxonomy" id="315576"/>
    <lineage>
        <taxon>Eukaryota</taxon>
        <taxon>Metazoa</taxon>
        <taxon>Ecdysozoa</taxon>
        <taxon>Arthropoda</taxon>
        <taxon>Hexapoda</taxon>
        <taxon>Insecta</taxon>
        <taxon>Pterygota</taxon>
        <taxon>Neoptera</taxon>
        <taxon>Endopterygota</taxon>
        <taxon>Diptera</taxon>
        <taxon>Nematocera</taxon>
        <taxon>Chironomoidea</taxon>
        <taxon>Chironomidae</taxon>
        <taxon>Chironominae</taxon>
        <taxon>Chironomus</taxon>
    </lineage>
</organism>
<dbReference type="SUPFAM" id="SSF51735">
    <property type="entry name" value="NAD(P)-binding Rossmann-fold domains"/>
    <property type="match status" value="2"/>
</dbReference>
<dbReference type="InterPro" id="IPR013968">
    <property type="entry name" value="PKS_KR"/>
</dbReference>
<dbReference type="Pfam" id="PF00698">
    <property type="entry name" value="Acyl_transf_1"/>
    <property type="match status" value="1"/>
</dbReference>
<dbReference type="SMART" id="SM00827">
    <property type="entry name" value="PKS_AT"/>
    <property type="match status" value="1"/>
</dbReference>
<dbReference type="PANTHER" id="PTHR43775:SF23">
    <property type="entry name" value="FATTY ACID SYNTHASE 3"/>
    <property type="match status" value="1"/>
</dbReference>
<dbReference type="SUPFAM" id="SSF50129">
    <property type="entry name" value="GroES-like"/>
    <property type="match status" value="1"/>
</dbReference>
<dbReference type="EMBL" id="OU895878">
    <property type="protein sequence ID" value="CAG9805435.1"/>
    <property type="molecule type" value="Genomic_DNA"/>
</dbReference>
<dbReference type="InterPro" id="IPR049552">
    <property type="entry name" value="PKS_DH_N"/>
</dbReference>
<dbReference type="Gene3D" id="3.40.50.1820">
    <property type="entry name" value="alpha/beta hydrolase"/>
    <property type="match status" value="1"/>
</dbReference>
<dbReference type="InterPro" id="IPR016036">
    <property type="entry name" value="Malonyl_transacylase_ACP-bd"/>
</dbReference>
<dbReference type="InterPro" id="IPR049900">
    <property type="entry name" value="PKS_mFAS_DH"/>
</dbReference>
<feature type="active site" description="Proton acceptor; for dehydratase activity" evidence="5">
    <location>
        <position position="887"/>
    </location>
</feature>
<dbReference type="GO" id="GO:0006633">
    <property type="term" value="P:fatty acid biosynthetic process"/>
    <property type="evidence" value="ECO:0007669"/>
    <property type="project" value="InterPro"/>
</dbReference>
<dbReference type="InterPro" id="IPR029058">
    <property type="entry name" value="AB_hydrolase_fold"/>
</dbReference>
<dbReference type="CDD" id="cd08954">
    <property type="entry name" value="KR_1_FAS_SDR_x"/>
    <property type="match status" value="1"/>
</dbReference>
<dbReference type="SMART" id="SM00829">
    <property type="entry name" value="PKS_ER"/>
    <property type="match status" value="1"/>
</dbReference>
<dbReference type="InterPro" id="IPR011032">
    <property type="entry name" value="GroES-like_sf"/>
</dbReference>
<dbReference type="InterPro" id="IPR036291">
    <property type="entry name" value="NAD(P)-bd_dom_sf"/>
</dbReference>
<dbReference type="InterPro" id="IPR036736">
    <property type="entry name" value="ACP-like_sf"/>
</dbReference>
<dbReference type="Pfam" id="PF21089">
    <property type="entry name" value="PKS_DH_N"/>
    <property type="match status" value="1"/>
</dbReference>
<dbReference type="Pfam" id="PF02801">
    <property type="entry name" value="Ketoacyl-synt_C"/>
    <property type="match status" value="1"/>
</dbReference>